<proteinExistence type="predicted"/>
<reference evidence="1 2" key="2">
    <citation type="journal article" date="2022" name="Mol. Ecol. Resour.">
        <title>The genomes of chicory, endive, great burdock and yacon provide insights into Asteraceae paleo-polyploidization history and plant inulin production.</title>
        <authorList>
            <person name="Fan W."/>
            <person name="Wang S."/>
            <person name="Wang H."/>
            <person name="Wang A."/>
            <person name="Jiang F."/>
            <person name="Liu H."/>
            <person name="Zhao H."/>
            <person name="Xu D."/>
            <person name="Zhang Y."/>
        </authorList>
    </citation>
    <scope>NUCLEOTIDE SEQUENCE [LARGE SCALE GENOMIC DNA]</scope>
    <source>
        <strain evidence="2">cv. Punajuju</strain>
        <tissue evidence="1">Leaves</tissue>
    </source>
</reference>
<evidence type="ECO:0000313" key="1">
    <source>
        <dbReference type="EMBL" id="KAI3738988.1"/>
    </source>
</evidence>
<evidence type="ECO:0000313" key="2">
    <source>
        <dbReference type="Proteomes" id="UP001055811"/>
    </source>
</evidence>
<organism evidence="1 2">
    <name type="scientific">Cichorium intybus</name>
    <name type="common">Chicory</name>
    <dbReference type="NCBI Taxonomy" id="13427"/>
    <lineage>
        <taxon>Eukaryota</taxon>
        <taxon>Viridiplantae</taxon>
        <taxon>Streptophyta</taxon>
        <taxon>Embryophyta</taxon>
        <taxon>Tracheophyta</taxon>
        <taxon>Spermatophyta</taxon>
        <taxon>Magnoliopsida</taxon>
        <taxon>eudicotyledons</taxon>
        <taxon>Gunneridae</taxon>
        <taxon>Pentapetalae</taxon>
        <taxon>asterids</taxon>
        <taxon>campanulids</taxon>
        <taxon>Asterales</taxon>
        <taxon>Asteraceae</taxon>
        <taxon>Cichorioideae</taxon>
        <taxon>Cichorieae</taxon>
        <taxon>Cichoriinae</taxon>
        <taxon>Cichorium</taxon>
    </lineage>
</organism>
<accession>A0ACB9CXT1</accession>
<name>A0ACB9CXT1_CICIN</name>
<reference evidence="2" key="1">
    <citation type="journal article" date="2022" name="Mol. Ecol. Resour.">
        <title>The genomes of chicory, endive, great burdock and yacon provide insights into Asteraceae palaeo-polyploidization history and plant inulin production.</title>
        <authorList>
            <person name="Fan W."/>
            <person name="Wang S."/>
            <person name="Wang H."/>
            <person name="Wang A."/>
            <person name="Jiang F."/>
            <person name="Liu H."/>
            <person name="Zhao H."/>
            <person name="Xu D."/>
            <person name="Zhang Y."/>
        </authorList>
    </citation>
    <scope>NUCLEOTIDE SEQUENCE [LARGE SCALE GENOMIC DNA]</scope>
    <source>
        <strain evidence="2">cv. Punajuju</strain>
    </source>
</reference>
<gene>
    <name evidence="1" type="ORF">L2E82_29315</name>
</gene>
<dbReference type="Proteomes" id="UP001055811">
    <property type="component" value="Linkage Group LG05"/>
</dbReference>
<keyword evidence="2" id="KW-1185">Reference proteome</keyword>
<sequence length="305" mass="35393">MHQILNSRAKTTNERVQRSRANYSKVQTSTYISSHNSQLKPNNTALMTTPESTHRQPFHKFFDSWLSELHTNLEQLVSAANHHHDDDNTEDDSDSYWLIDKAIEHYEEYYKSKSDGAKEDVLSMFMPPWLSTLEDSFLWVGGWRPTTAVQLLHSKSGIQIEARLADLVPRLNFRDLGDLTSNQMNQINELHKKTIREEREITEKMAKLQQSAADTPMVYLSNMESEMIRKNEDDGRRDIDQMVESELDGKNDKLVEILHMADDLRMETLKSVVEILTPLQALYFLIAAAELHLRLHEWGRNRDPA</sequence>
<dbReference type="EMBL" id="CM042013">
    <property type="protein sequence ID" value="KAI3738988.1"/>
    <property type="molecule type" value="Genomic_DNA"/>
</dbReference>
<comment type="caution">
    <text evidence="1">The sequence shown here is derived from an EMBL/GenBank/DDBJ whole genome shotgun (WGS) entry which is preliminary data.</text>
</comment>
<protein>
    <submittedName>
        <fullName evidence="1">Uncharacterized protein</fullName>
    </submittedName>
</protein>